<comment type="caution">
    <text evidence="2">The sequence shown here is derived from an EMBL/GenBank/DDBJ whole genome shotgun (WGS) entry which is preliminary data.</text>
</comment>
<evidence type="ECO:0000313" key="2">
    <source>
        <dbReference type="EMBL" id="GFU13230.1"/>
    </source>
</evidence>
<proteinExistence type="predicted"/>
<dbReference type="Proteomes" id="UP000887013">
    <property type="component" value="Unassembled WGS sequence"/>
</dbReference>
<feature type="domain" description="Integrase zinc-binding" evidence="1">
    <location>
        <begin position="59"/>
        <end position="100"/>
    </location>
</feature>
<organism evidence="2 3">
    <name type="scientific">Nephila pilipes</name>
    <name type="common">Giant wood spider</name>
    <name type="synonym">Nephila maculata</name>
    <dbReference type="NCBI Taxonomy" id="299642"/>
    <lineage>
        <taxon>Eukaryota</taxon>
        <taxon>Metazoa</taxon>
        <taxon>Ecdysozoa</taxon>
        <taxon>Arthropoda</taxon>
        <taxon>Chelicerata</taxon>
        <taxon>Arachnida</taxon>
        <taxon>Araneae</taxon>
        <taxon>Araneomorphae</taxon>
        <taxon>Entelegynae</taxon>
        <taxon>Araneoidea</taxon>
        <taxon>Nephilidae</taxon>
        <taxon>Nephila</taxon>
    </lineage>
</organism>
<dbReference type="InterPro" id="IPR041588">
    <property type="entry name" value="Integrase_H2C2"/>
</dbReference>
<dbReference type="Pfam" id="PF17921">
    <property type="entry name" value="Integrase_H2C2"/>
    <property type="match status" value="1"/>
</dbReference>
<gene>
    <name evidence="2" type="primary">pol_4433</name>
    <name evidence="2" type="ORF">NPIL_510281</name>
</gene>
<accession>A0A8X6UGW0</accession>
<keyword evidence="3" id="KW-1185">Reference proteome</keyword>
<evidence type="ECO:0000259" key="1">
    <source>
        <dbReference type="Pfam" id="PF17921"/>
    </source>
</evidence>
<dbReference type="AlphaFoldDB" id="A0A8X6UGW0"/>
<dbReference type="OrthoDB" id="8016172at2759"/>
<name>A0A8X6UGW0_NEPPI</name>
<reference evidence="2" key="1">
    <citation type="submission" date="2020-08" db="EMBL/GenBank/DDBJ databases">
        <title>Multicomponent nature underlies the extraordinary mechanical properties of spider dragline silk.</title>
        <authorList>
            <person name="Kono N."/>
            <person name="Nakamura H."/>
            <person name="Mori M."/>
            <person name="Yoshida Y."/>
            <person name="Ohtoshi R."/>
            <person name="Malay A.D."/>
            <person name="Moran D.A.P."/>
            <person name="Tomita M."/>
            <person name="Numata K."/>
            <person name="Arakawa K."/>
        </authorList>
    </citation>
    <scope>NUCLEOTIDE SEQUENCE</scope>
</reference>
<dbReference type="Gene3D" id="1.10.340.70">
    <property type="match status" value="1"/>
</dbReference>
<sequence length="178" mass="20545">MEAITEINCDAIAEEQVKDEELKQLMKNNSSLKFKLSTLPSGKTLWCDISTSKIRPYISQKFRLQMFQLIHGFAHPGVTSTIKMMTERHVWSNMKKKKKKVRENGTRHALDAKSAKLLEGLMYCLTRIDRFSCWIEVVPLPDITAEIVGMAFYEHWISSVQLVLFKSLQTSIRSFCNI</sequence>
<dbReference type="EMBL" id="BMAW01029693">
    <property type="protein sequence ID" value="GFU13230.1"/>
    <property type="molecule type" value="Genomic_DNA"/>
</dbReference>
<evidence type="ECO:0000313" key="3">
    <source>
        <dbReference type="Proteomes" id="UP000887013"/>
    </source>
</evidence>
<protein>
    <submittedName>
        <fullName evidence="2">Retrovirus-related Pol polyprotein from transposon opus</fullName>
    </submittedName>
</protein>